<name>A0A9N7UU08_PLEPL</name>
<proteinExistence type="predicted"/>
<dbReference type="EMBL" id="CADEAL010001945">
    <property type="protein sequence ID" value="CAB1436814.1"/>
    <property type="molecule type" value="Genomic_DNA"/>
</dbReference>
<reference evidence="1" key="1">
    <citation type="submission" date="2020-03" db="EMBL/GenBank/DDBJ databases">
        <authorList>
            <person name="Weist P."/>
        </authorList>
    </citation>
    <scope>NUCLEOTIDE SEQUENCE</scope>
</reference>
<keyword evidence="2" id="KW-1185">Reference proteome</keyword>
<accession>A0A9N7UU08</accession>
<dbReference type="AlphaFoldDB" id="A0A9N7UU08"/>
<comment type="caution">
    <text evidence="1">The sequence shown here is derived from an EMBL/GenBank/DDBJ whole genome shotgun (WGS) entry which is preliminary data.</text>
</comment>
<organism evidence="1 2">
    <name type="scientific">Pleuronectes platessa</name>
    <name type="common">European plaice</name>
    <dbReference type="NCBI Taxonomy" id="8262"/>
    <lineage>
        <taxon>Eukaryota</taxon>
        <taxon>Metazoa</taxon>
        <taxon>Chordata</taxon>
        <taxon>Craniata</taxon>
        <taxon>Vertebrata</taxon>
        <taxon>Euteleostomi</taxon>
        <taxon>Actinopterygii</taxon>
        <taxon>Neopterygii</taxon>
        <taxon>Teleostei</taxon>
        <taxon>Neoteleostei</taxon>
        <taxon>Acanthomorphata</taxon>
        <taxon>Carangaria</taxon>
        <taxon>Pleuronectiformes</taxon>
        <taxon>Pleuronectoidei</taxon>
        <taxon>Pleuronectidae</taxon>
        <taxon>Pleuronectes</taxon>
    </lineage>
</organism>
<evidence type="ECO:0000313" key="1">
    <source>
        <dbReference type="EMBL" id="CAB1436814.1"/>
    </source>
</evidence>
<evidence type="ECO:0000313" key="2">
    <source>
        <dbReference type="Proteomes" id="UP001153269"/>
    </source>
</evidence>
<protein>
    <submittedName>
        <fullName evidence="1">Uncharacterized protein</fullName>
    </submittedName>
</protein>
<sequence length="73" mass="7708">MRLETSRGCGVPGQRCDLLASAASISLPLALAVSLPGYQTSAGLQRGTRSLCPEDIFLSQRPGDREPFCARGT</sequence>
<dbReference type="Proteomes" id="UP001153269">
    <property type="component" value="Unassembled WGS sequence"/>
</dbReference>
<gene>
    <name evidence="1" type="ORF">PLEPLA_LOCUS24847</name>
</gene>